<sequence>MIRNTLLMVSMALLIGCASKPEAVPKPLIHPSWPDPISTWNGQWEVKVIDGEAWVGMPFAESQEMRIWLNGVSRYVKDANDMICYYRKDLNEERCK</sequence>
<evidence type="ECO:0008006" key="3">
    <source>
        <dbReference type="Google" id="ProtNLM"/>
    </source>
</evidence>
<proteinExistence type="predicted"/>
<keyword evidence="2" id="KW-1185">Reference proteome</keyword>
<dbReference type="RefSeq" id="YP_009286574.1">
    <property type="nucleotide sequence ID" value="NC_031065.1"/>
</dbReference>
<protein>
    <recommendedName>
        <fullName evidence="3">O-spanin</fullName>
    </recommendedName>
</protein>
<name>A0A1B0VVF4_9CAUD</name>
<dbReference type="Proteomes" id="UP000204511">
    <property type="component" value="Genome"/>
</dbReference>
<dbReference type="GeneID" id="29060392"/>
<reference evidence="2" key="1">
    <citation type="submission" date="2016-03" db="EMBL/GenBank/DDBJ databases">
        <authorList>
            <person name="Cucic S."/>
            <person name="Anany H."/>
            <person name="Brovko L."/>
            <person name="Kropinski A.M."/>
            <person name="Griffiths M.W."/>
        </authorList>
    </citation>
    <scope>NUCLEOTIDE SEQUENCE [LARGE SCALE GENOMIC DNA]</scope>
</reference>
<dbReference type="PROSITE" id="PS51257">
    <property type="entry name" value="PROKAR_LIPOPROTEIN"/>
    <property type="match status" value="1"/>
</dbReference>
<gene>
    <name evidence="1" type="ORF">CGG41_207</name>
</gene>
<organism evidence="1 2">
    <name type="scientific">Salmonella phage vB_SnwM_CGG4-1</name>
    <dbReference type="NCBI Taxonomy" id="1815631"/>
    <lineage>
        <taxon>Viruses</taxon>
        <taxon>Duplodnaviria</taxon>
        <taxon>Heunggongvirae</taxon>
        <taxon>Uroviricota</taxon>
        <taxon>Caudoviricetes</taxon>
        <taxon>Pantevenvirales</taxon>
        <taxon>Straboviridae</taxon>
        <taxon>Tevenvirinae</taxon>
        <taxon>Gelderlandvirus</taxon>
        <taxon>Gelderlandvirus cgg41</taxon>
    </lineage>
</organism>
<dbReference type="KEGG" id="vg:29060392"/>
<accession>A0A1B0VVF4</accession>
<dbReference type="OrthoDB" id="19710at10239"/>
<dbReference type="EMBL" id="KU867307">
    <property type="protein sequence ID" value="ANA49562.1"/>
    <property type="molecule type" value="Genomic_DNA"/>
</dbReference>
<evidence type="ECO:0000313" key="2">
    <source>
        <dbReference type="Proteomes" id="UP000204511"/>
    </source>
</evidence>
<evidence type="ECO:0000313" key="1">
    <source>
        <dbReference type="EMBL" id="ANA49562.1"/>
    </source>
</evidence>